<organism evidence="1 2">
    <name type="scientific">Pararge aegeria aegeria</name>
    <dbReference type="NCBI Taxonomy" id="348720"/>
    <lineage>
        <taxon>Eukaryota</taxon>
        <taxon>Metazoa</taxon>
        <taxon>Ecdysozoa</taxon>
        <taxon>Arthropoda</taxon>
        <taxon>Hexapoda</taxon>
        <taxon>Insecta</taxon>
        <taxon>Pterygota</taxon>
        <taxon>Neoptera</taxon>
        <taxon>Endopterygota</taxon>
        <taxon>Lepidoptera</taxon>
        <taxon>Glossata</taxon>
        <taxon>Ditrysia</taxon>
        <taxon>Papilionoidea</taxon>
        <taxon>Nymphalidae</taxon>
        <taxon>Satyrinae</taxon>
        <taxon>Satyrini</taxon>
        <taxon>Parargina</taxon>
        <taxon>Pararge</taxon>
    </lineage>
</organism>
<comment type="caution">
    <text evidence="1">The sequence shown here is derived from an EMBL/GenBank/DDBJ whole genome shotgun (WGS) entry which is preliminary data.</text>
</comment>
<dbReference type="EMBL" id="CAKXAJ010024721">
    <property type="protein sequence ID" value="CAH2229392.1"/>
    <property type="molecule type" value="Genomic_DNA"/>
</dbReference>
<dbReference type="AlphaFoldDB" id="A0A8S4R0V7"/>
<evidence type="ECO:0000313" key="2">
    <source>
        <dbReference type="Proteomes" id="UP000838756"/>
    </source>
</evidence>
<reference evidence="1" key="1">
    <citation type="submission" date="2022-03" db="EMBL/GenBank/DDBJ databases">
        <authorList>
            <person name="Lindestad O."/>
        </authorList>
    </citation>
    <scope>NUCLEOTIDE SEQUENCE</scope>
</reference>
<protein>
    <submittedName>
        <fullName evidence="1">Jg14852 protein</fullName>
    </submittedName>
</protein>
<proteinExistence type="predicted"/>
<dbReference type="Proteomes" id="UP000838756">
    <property type="component" value="Unassembled WGS sequence"/>
</dbReference>
<gene>
    <name evidence="1" type="primary">jg14852</name>
    <name evidence="1" type="ORF">PAEG_LOCUS8872</name>
</gene>
<evidence type="ECO:0000313" key="1">
    <source>
        <dbReference type="EMBL" id="CAH2229392.1"/>
    </source>
</evidence>
<name>A0A8S4R0V7_9NEOP</name>
<accession>A0A8S4R0V7</accession>
<keyword evidence="2" id="KW-1185">Reference proteome</keyword>
<sequence>MNFVPSYILWSCTNVKTGLLHFSDYRETASSTFEYYIRNREYFPELKHAKTSCEASQFASSSLTPAG</sequence>